<dbReference type="PROSITE" id="PS00092">
    <property type="entry name" value="N6_MTASE"/>
    <property type="match status" value="1"/>
</dbReference>
<dbReference type="Gene3D" id="1.10.8.10">
    <property type="entry name" value="DNA helicase RuvA subunit, C-terminal domain"/>
    <property type="match status" value="1"/>
</dbReference>
<evidence type="ECO:0000256" key="3">
    <source>
        <dbReference type="ARBA" id="ARBA00022691"/>
    </source>
</evidence>
<dbReference type="InterPro" id="IPR029063">
    <property type="entry name" value="SAM-dependent_MTases_sf"/>
</dbReference>
<sequence length="284" mass="31907">MTNIKEALSIAAAALAGCHDTARMDAEVLLAYTLSKTRTWLYTHPEQLLNAQQWEQFQQLINDRQLGRPIAYLTQMREFWSLPLKVSESTLIPRPETELIVELCLRLLPQQLALRVADLGTGSGAIALALAKERPNWEIYACDNSKDALQVAMENAASLQINNIRFIHSDWFSAFSEAKLFHAIVSNPPYIPQNDPHLSEGDLRFEPQTALASGEDGLTAIRHILQQSIARLEPDGLLLVEHGYDQKSVVASMIKDYGYQNIQCWKDIQGLDRVSGGRLRKVDE</sequence>
<evidence type="ECO:0000313" key="10">
    <source>
        <dbReference type="Proteomes" id="UP000054735"/>
    </source>
</evidence>
<feature type="binding site" evidence="5">
    <location>
        <position position="171"/>
    </location>
    <ligand>
        <name>S-adenosyl-L-methionine</name>
        <dbReference type="ChEBI" id="CHEBI:59789"/>
    </ligand>
</feature>
<dbReference type="EMBL" id="UGNW01000001">
    <property type="protein sequence ID" value="STX32586.1"/>
    <property type="molecule type" value="Genomic_DNA"/>
</dbReference>
<dbReference type="RefSeq" id="WP_083503077.1">
    <property type="nucleotide sequence ID" value="NZ_CAAAHV010000001.1"/>
</dbReference>
<dbReference type="NCBIfam" id="TIGR03534">
    <property type="entry name" value="RF_mod_PrmC"/>
    <property type="match status" value="1"/>
</dbReference>
<evidence type="ECO:0000256" key="2">
    <source>
        <dbReference type="ARBA" id="ARBA00022679"/>
    </source>
</evidence>
<dbReference type="SUPFAM" id="SSF53335">
    <property type="entry name" value="S-adenosyl-L-methionine-dependent methyltransferases"/>
    <property type="match status" value="1"/>
</dbReference>
<evidence type="ECO:0000256" key="1">
    <source>
        <dbReference type="ARBA" id="ARBA00022603"/>
    </source>
</evidence>
<dbReference type="InterPro" id="IPR040758">
    <property type="entry name" value="PrmC_N"/>
</dbReference>
<evidence type="ECO:0000259" key="7">
    <source>
        <dbReference type="Pfam" id="PF17827"/>
    </source>
</evidence>
<dbReference type="PANTHER" id="PTHR18895:SF74">
    <property type="entry name" value="MTRF1L RELEASE FACTOR GLUTAMINE METHYLTRANSFERASE"/>
    <property type="match status" value="1"/>
</dbReference>
<keyword evidence="2 5" id="KW-0808">Transferase</keyword>
<keyword evidence="10" id="KW-1185">Reference proteome</keyword>
<dbReference type="InterPro" id="IPR002052">
    <property type="entry name" value="DNA_methylase_N6_adenine_CS"/>
</dbReference>
<reference evidence="8 10" key="1">
    <citation type="submission" date="2015-11" db="EMBL/GenBank/DDBJ databases">
        <title>Genomic analysis of 38 Legionella species identifies large and diverse effector repertoires.</title>
        <authorList>
            <person name="Burstein D."/>
            <person name="Amaro F."/>
            <person name="Zusman T."/>
            <person name="Lifshitz Z."/>
            <person name="Cohen O."/>
            <person name="Gilbert J.A."/>
            <person name="Pupko T."/>
            <person name="Shuman H.A."/>
            <person name="Segal G."/>
        </authorList>
    </citation>
    <scope>NUCLEOTIDE SEQUENCE [LARGE SCALE GENOMIC DNA]</scope>
    <source>
        <strain evidence="8 10">CDC#1407-AL-14</strain>
    </source>
</reference>
<dbReference type="Pfam" id="PF17827">
    <property type="entry name" value="PrmC_N"/>
    <property type="match status" value="1"/>
</dbReference>
<comment type="function">
    <text evidence="5">Methylates the class 1 translation termination release factors RF1/PrfA and RF2/PrfB on the glutamine residue of the universally conserved GGQ motif.</text>
</comment>
<organism evidence="9 11">
    <name type="scientific">Legionella birminghamensis</name>
    <dbReference type="NCBI Taxonomy" id="28083"/>
    <lineage>
        <taxon>Bacteria</taxon>
        <taxon>Pseudomonadati</taxon>
        <taxon>Pseudomonadota</taxon>
        <taxon>Gammaproteobacteria</taxon>
        <taxon>Legionellales</taxon>
        <taxon>Legionellaceae</taxon>
        <taxon>Legionella</taxon>
    </lineage>
</organism>
<dbReference type="GO" id="GO:0102559">
    <property type="term" value="F:peptide chain release factor N(5)-glutamine methyltransferase activity"/>
    <property type="evidence" value="ECO:0007669"/>
    <property type="project" value="UniProtKB-EC"/>
</dbReference>
<dbReference type="FunFam" id="3.40.50.150:FF:000053">
    <property type="entry name" value="Release factor glutamine methyltransferase"/>
    <property type="match status" value="1"/>
</dbReference>
<feature type="binding site" evidence="5">
    <location>
        <begin position="187"/>
        <end position="190"/>
    </location>
    <ligand>
        <name>substrate</name>
    </ligand>
</feature>
<dbReference type="HAMAP" id="MF_02126">
    <property type="entry name" value="RF_methyltr_PrmC"/>
    <property type="match status" value="1"/>
</dbReference>
<evidence type="ECO:0000256" key="5">
    <source>
        <dbReference type="HAMAP-Rule" id="MF_02126"/>
    </source>
</evidence>
<dbReference type="Proteomes" id="UP000255066">
    <property type="component" value="Unassembled WGS sequence"/>
</dbReference>
<feature type="binding site" evidence="5">
    <location>
        <position position="187"/>
    </location>
    <ligand>
        <name>S-adenosyl-L-methionine</name>
        <dbReference type="ChEBI" id="CHEBI:59789"/>
    </ligand>
</feature>
<comment type="catalytic activity">
    <reaction evidence="4 5">
        <text>L-glutaminyl-[peptide chain release factor] + S-adenosyl-L-methionine = N(5)-methyl-L-glutaminyl-[peptide chain release factor] + S-adenosyl-L-homocysteine + H(+)</text>
        <dbReference type="Rhea" id="RHEA:42896"/>
        <dbReference type="Rhea" id="RHEA-COMP:10271"/>
        <dbReference type="Rhea" id="RHEA-COMP:10272"/>
        <dbReference type="ChEBI" id="CHEBI:15378"/>
        <dbReference type="ChEBI" id="CHEBI:30011"/>
        <dbReference type="ChEBI" id="CHEBI:57856"/>
        <dbReference type="ChEBI" id="CHEBI:59789"/>
        <dbReference type="ChEBI" id="CHEBI:61891"/>
        <dbReference type="EC" id="2.1.1.297"/>
    </reaction>
</comment>
<dbReference type="CDD" id="cd02440">
    <property type="entry name" value="AdoMet_MTases"/>
    <property type="match status" value="1"/>
</dbReference>
<evidence type="ECO:0000256" key="4">
    <source>
        <dbReference type="ARBA" id="ARBA00048391"/>
    </source>
</evidence>
<feature type="binding site" evidence="5">
    <location>
        <begin position="120"/>
        <end position="124"/>
    </location>
    <ligand>
        <name>S-adenosyl-L-methionine</name>
        <dbReference type="ChEBI" id="CHEBI:59789"/>
    </ligand>
</feature>
<proteinExistence type="inferred from homology"/>
<comment type="similarity">
    <text evidence="5">Belongs to the protein N5-glutamine methyltransferase family. PrmC subfamily.</text>
</comment>
<feature type="binding site" evidence="5">
    <location>
        <position position="143"/>
    </location>
    <ligand>
        <name>S-adenosyl-L-methionine</name>
        <dbReference type="ChEBI" id="CHEBI:59789"/>
    </ligand>
</feature>
<reference evidence="9 11" key="2">
    <citation type="submission" date="2018-06" db="EMBL/GenBank/DDBJ databases">
        <authorList>
            <consortium name="Pathogen Informatics"/>
            <person name="Doyle S."/>
        </authorList>
    </citation>
    <scope>NUCLEOTIDE SEQUENCE [LARGE SCALE GENOMIC DNA]</scope>
    <source>
        <strain evidence="9 11">NCTC12437</strain>
    </source>
</reference>
<dbReference type="InterPro" id="IPR004556">
    <property type="entry name" value="HemK-like"/>
</dbReference>
<dbReference type="InterPro" id="IPR007848">
    <property type="entry name" value="Small_mtfrase_dom"/>
</dbReference>
<evidence type="ECO:0000313" key="11">
    <source>
        <dbReference type="Proteomes" id="UP000255066"/>
    </source>
</evidence>
<dbReference type="PANTHER" id="PTHR18895">
    <property type="entry name" value="HEMK METHYLTRANSFERASE"/>
    <property type="match status" value="1"/>
</dbReference>
<keyword evidence="1 5" id="KW-0489">Methyltransferase</keyword>
<dbReference type="Gene3D" id="3.40.50.150">
    <property type="entry name" value="Vaccinia Virus protein VP39"/>
    <property type="match status" value="1"/>
</dbReference>
<dbReference type="GO" id="GO:0003676">
    <property type="term" value="F:nucleic acid binding"/>
    <property type="evidence" value="ECO:0007669"/>
    <property type="project" value="InterPro"/>
</dbReference>
<dbReference type="OrthoDB" id="9800643at2"/>
<name>A0A378ICE1_9GAMM</name>
<dbReference type="PROSITE" id="PS51257">
    <property type="entry name" value="PROKAR_LIPOPROTEIN"/>
    <property type="match status" value="1"/>
</dbReference>
<protein>
    <recommendedName>
        <fullName evidence="5">Release factor glutamine methyltransferase</fullName>
        <shortName evidence="5">RF MTase</shortName>
        <ecNumber evidence="5">2.1.1.297</ecNumber>
    </recommendedName>
    <alternativeName>
        <fullName evidence="5">N5-glutamine methyltransferase PrmC</fullName>
    </alternativeName>
    <alternativeName>
        <fullName evidence="5">Protein-(glutamine-N5) MTase PrmC</fullName>
    </alternativeName>
    <alternativeName>
        <fullName evidence="5">Protein-glutamine N-methyltransferase PrmC</fullName>
    </alternativeName>
</protein>
<dbReference type="EMBL" id="LNXT01000011">
    <property type="protein sequence ID" value="KTC74296.1"/>
    <property type="molecule type" value="Genomic_DNA"/>
</dbReference>
<gene>
    <name evidence="9" type="primary">hemK</name>
    <name evidence="5" type="synonym">prmC</name>
    <name evidence="8" type="ORF">Lbir_0882</name>
    <name evidence="9" type="ORF">NCTC12437_02380</name>
</gene>
<evidence type="ECO:0000313" key="9">
    <source>
        <dbReference type="EMBL" id="STX32586.1"/>
    </source>
</evidence>
<dbReference type="NCBIfam" id="TIGR00536">
    <property type="entry name" value="hemK_fam"/>
    <property type="match status" value="1"/>
</dbReference>
<dbReference type="EC" id="2.1.1.297" evidence="5"/>
<evidence type="ECO:0000313" key="8">
    <source>
        <dbReference type="EMBL" id="KTC74296.1"/>
    </source>
</evidence>
<dbReference type="Proteomes" id="UP000054735">
    <property type="component" value="Unassembled WGS sequence"/>
</dbReference>
<dbReference type="Pfam" id="PF05175">
    <property type="entry name" value="MTS"/>
    <property type="match status" value="1"/>
</dbReference>
<feature type="domain" description="Methyltransferase small" evidence="6">
    <location>
        <begin position="103"/>
        <end position="193"/>
    </location>
</feature>
<keyword evidence="3 5" id="KW-0949">S-adenosyl-L-methionine</keyword>
<feature type="domain" description="Release factor glutamine methyltransferase N-terminal" evidence="7">
    <location>
        <begin position="6"/>
        <end position="74"/>
    </location>
</feature>
<dbReference type="STRING" id="28083.Lbir_0882"/>
<evidence type="ECO:0000259" key="6">
    <source>
        <dbReference type="Pfam" id="PF05175"/>
    </source>
</evidence>
<dbReference type="AlphaFoldDB" id="A0A378ICE1"/>
<dbReference type="InterPro" id="IPR050320">
    <property type="entry name" value="N5-glutamine_MTase"/>
</dbReference>
<accession>A0A378ICE1</accession>
<dbReference type="GO" id="GO:0032259">
    <property type="term" value="P:methylation"/>
    <property type="evidence" value="ECO:0007669"/>
    <property type="project" value="UniProtKB-KW"/>
</dbReference>
<dbReference type="InterPro" id="IPR019874">
    <property type="entry name" value="RF_methyltr_PrmC"/>
</dbReference>